<dbReference type="Pfam" id="PF03478">
    <property type="entry name" value="Beta-prop_KIB1-4"/>
    <property type="match status" value="1"/>
</dbReference>
<dbReference type="EMBL" id="CM003529">
    <property type="protein sequence ID" value="RCV13644.1"/>
    <property type="molecule type" value="Genomic_DNA"/>
</dbReference>
<dbReference type="PANTHER" id="PTHR33165:SF57">
    <property type="entry name" value="OS10G0568000 PROTEIN"/>
    <property type="match status" value="1"/>
</dbReference>
<dbReference type="AlphaFoldDB" id="A0A368Q758"/>
<feature type="domain" description="KIB1-4 beta-propeller" evidence="2">
    <location>
        <begin position="121"/>
        <end position="334"/>
    </location>
</feature>
<feature type="region of interest" description="Disordered" evidence="1">
    <location>
        <begin position="1"/>
        <end position="37"/>
    </location>
</feature>
<dbReference type="PANTHER" id="PTHR33165">
    <property type="entry name" value="F-BOX DOMAIN CONTAINING PROTEIN-LIKE-RELATED"/>
    <property type="match status" value="1"/>
</dbReference>
<dbReference type="OrthoDB" id="653077at2759"/>
<feature type="compositionally biased region" description="Low complexity" evidence="1">
    <location>
        <begin position="1"/>
        <end position="18"/>
    </location>
</feature>
<sequence>MRASSTAHSTATTNPAASWGAKRARTTAPGGRAAARSAGSCSCCARDWENLGGEGPAGLIAELVLASDVADYVRFRAVCRSWRRCSPEDPRDAVLDDRFLPPQWIMLDKACARARPGRHRFLNVSTGECIRMDLPELAGHKLLAVTPEGLLLLLHEPTLVVRLLNPLTRHLTDLPRLNELLQTRGYKSARSLHVYGVGLVADASAVAVCFSCPMVLAVAKPGDESWTVVDKEYMISTLPFAGHMSSDQQPPRLVVVADRRKASLFSLMAHGLHLVDNGGELMLVHRARCPGRSKFKRKYDVYRVDLDAGILIPAKGLNGRAVFMGMRRTISVSAGR</sequence>
<feature type="compositionally biased region" description="Low complexity" evidence="1">
    <location>
        <begin position="26"/>
        <end position="37"/>
    </location>
</feature>
<protein>
    <recommendedName>
        <fullName evidence="2">KIB1-4 beta-propeller domain-containing protein</fullName>
    </recommendedName>
</protein>
<organism evidence="3">
    <name type="scientific">Setaria italica</name>
    <name type="common">Foxtail millet</name>
    <name type="synonym">Panicum italicum</name>
    <dbReference type="NCBI Taxonomy" id="4555"/>
    <lineage>
        <taxon>Eukaryota</taxon>
        <taxon>Viridiplantae</taxon>
        <taxon>Streptophyta</taxon>
        <taxon>Embryophyta</taxon>
        <taxon>Tracheophyta</taxon>
        <taxon>Spermatophyta</taxon>
        <taxon>Magnoliopsida</taxon>
        <taxon>Liliopsida</taxon>
        <taxon>Poales</taxon>
        <taxon>Poaceae</taxon>
        <taxon>PACMAD clade</taxon>
        <taxon>Panicoideae</taxon>
        <taxon>Panicodae</taxon>
        <taxon>Paniceae</taxon>
        <taxon>Cenchrinae</taxon>
        <taxon>Setaria</taxon>
    </lineage>
</organism>
<reference evidence="3" key="1">
    <citation type="journal article" date="2012" name="Nat. Biotechnol.">
        <title>Reference genome sequence of the model plant Setaria.</title>
        <authorList>
            <person name="Bennetzen J.L."/>
            <person name="Schmutz J."/>
            <person name="Wang H."/>
            <person name="Percifield R."/>
            <person name="Hawkins J."/>
            <person name="Pontaroli A.C."/>
            <person name="Estep M."/>
            <person name="Feng L."/>
            <person name="Vaughn J.N."/>
            <person name="Grimwood J."/>
            <person name="Jenkins J."/>
            <person name="Barry K."/>
            <person name="Lindquist E."/>
            <person name="Hellsten U."/>
            <person name="Deshpande S."/>
            <person name="Wang X."/>
            <person name="Wu X."/>
            <person name="Mitros T."/>
            <person name="Triplett J."/>
            <person name="Yang X."/>
            <person name="Ye C.Y."/>
            <person name="Mauro-Herrera M."/>
            <person name="Wang L."/>
            <person name="Li P."/>
            <person name="Sharma M."/>
            <person name="Sharma R."/>
            <person name="Ronald P.C."/>
            <person name="Panaud O."/>
            <person name="Kellogg E.A."/>
            <person name="Brutnell T.P."/>
            <person name="Doust A.N."/>
            <person name="Tuskan G.A."/>
            <person name="Rokhsar D."/>
            <person name="Devos K.M."/>
        </authorList>
    </citation>
    <scope>NUCLEOTIDE SEQUENCE [LARGE SCALE GENOMIC DNA]</scope>
    <source>
        <strain evidence="3">Yugu1</strain>
    </source>
</reference>
<gene>
    <name evidence="3" type="ORF">SETIT_2G362100v2</name>
</gene>
<reference evidence="3" key="2">
    <citation type="submission" date="2015-07" db="EMBL/GenBank/DDBJ databases">
        <authorList>
            <person name="Noorani M."/>
        </authorList>
    </citation>
    <scope>NUCLEOTIDE SEQUENCE</scope>
    <source>
        <strain evidence="3">Yugu1</strain>
    </source>
</reference>
<evidence type="ECO:0000256" key="1">
    <source>
        <dbReference type="SAM" id="MobiDB-lite"/>
    </source>
</evidence>
<proteinExistence type="predicted"/>
<accession>A0A368Q758</accession>
<name>A0A368Q758_SETIT</name>
<dbReference type="InterPro" id="IPR005174">
    <property type="entry name" value="KIB1-4_b-propeller"/>
</dbReference>
<evidence type="ECO:0000313" key="3">
    <source>
        <dbReference type="EMBL" id="RCV13644.1"/>
    </source>
</evidence>
<evidence type="ECO:0000259" key="2">
    <source>
        <dbReference type="Pfam" id="PF03478"/>
    </source>
</evidence>